<evidence type="ECO:0000259" key="4">
    <source>
        <dbReference type="PROSITE" id="PS50075"/>
    </source>
</evidence>
<feature type="transmembrane region" description="Helical" evidence="3">
    <location>
        <begin position="1175"/>
        <end position="1198"/>
    </location>
</feature>
<dbReference type="SUPFAM" id="SSF51161">
    <property type="entry name" value="Trimeric LpxA-like enzymes"/>
    <property type="match status" value="3"/>
</dbReference>
<dbReference type="EMBL" id="CAJOBG010002169">
    <property type="protein sequence ID" value="CAF3988608.1"/>
    <property type="molecule type" value="Genomic_DNA"/>
</dbReference>
<dbReference type="Proteomes" id="UP000663842">
    <property type="component" value="Unassembled WGS sequence"/>
</dbReference>
<gene>
    <name evidence="5" type="ORF">OVN521_LOCUS14350</name>
    <name evidence="6" type="ORF">UXM345_LOCUS16581</name>
</gene>
<evidence type="ECO:0000256" key="1">
    <source>
        <dbReference type="ARBA" id="ARBA00022450"/>
    </source>
</evidence>
<keyword evidence="7" id="KW-1185">Reference proteome</keyword>
<dbReference type="SUPFAM" id="SSF56801">
    <property type="entry name" value="Acetyl-CoA synthetase-like"/>
    <property type="match status" value="1"/>
</dbReference>
<feature type="transmembrane region" description="Helical" evidence="3">
    <location>
        <begin position="1653"/>
        <end position="1674"/>
    </location>
</feature>
<name>A0A819N2R0_9BILA</name>
<keyword evidence="3" id="KW-0472">Membrane</keyword>
<dbReference type="NCBIfam" id="TIGR01733">
    <property type="entry name" value="AA-adenyl-dom"/>
    <property type="match status" value="1"/>
</dbReference>
<dbReference type="InterPro" id="IPR010071">
    <property type="entry name" value="AA_adenyl_dom"/>
</dbReference>
<feature type="transmembrane region" description="Helical" evidence="3">
    <location>
        <begin position="1626"/>
        <end position="1647"/>
    </location>
</feature>
<dbReference type="GO" id="GO:0031177">
    <property type="term" value="F:phosphopantetheine binding"/>
    <property type="evidence" value="ECO:0007669"/>
    <property type="project" value="TreeGrafter"/>
</dbReference>
<dbReference type="GO" id="GO:0043041">
    <property type="term" value="P:amino acid activation for nonribosomal peptide biosynthetic process"/>
    <property type="evidence" value="ECO:0007669"/>
    <property type="project" value="TreeGrafter"/>
</dbReference>
<proteinExistence type="predicted"/>
<feature type="transmembrane region" description="Helical" evidence="3">
    <location>
        <begin position="1370"/>
        <end position="1394"/>
    </location>
</feature>
<dbReference type="PANTHER" id="PTHR45527">
    <property type="entry name" value="NONRIBOSOMAL PEPTIDE SYNTHETASE"/>
    <property type="match status" value="1"/>
</dbReference>
<dbReference type="Pfam" id="PF00668">
    <property type="entry name" value="Condensation"/>
    <property type="match status" value="1"/>
</dbReference>
<keyword evidence="3" id="KW-0812">Transmembrane</keyword>
<protein>
    <recommendedName>
        <fullName evidence="4">Carrier domain-containing protein</fullName>
    </recommendedName>
</protein>
<dbReference type="Pfam" id="PF00550">
    <property type="entry name" value="PP-binding"/>
    <property type="match status" value="1"/>
</dbReference>
<dbReference type="EMBL" id="CAJOBF010002070">
    <property type="protein sequence ID" value="CAF4007840.1"/>
    <property type="molecule type" value="Genomic_DNA"/>
</dbReference>
<evidence type="ECO:0000313" key="5">
    <source>
        <dbReference type="EMBL" id="CAF3988608.1"/>
    </source>
</evidence>
<dbReference type="SUPFAM" id="SSF47336">
    <property type="entry name" value="ACP-like"/>
    <property type="match status" value="1"/>
</dbReference>
<dbReference type="PANTHER" id="PTHR45527:SF1">
    <property type="entry name" value="FATTY ACID SYNTHASE"/>
    <property type="match status" value="1"/>
</dbReference>
<sequence length="1778" mass="207696">MDTLVLCFFFSLKGQASFAQERFWFDEQIRFNDNVVSHEVDQRAAVYNLPTIYKIEHGSMPIQKLIQTLKLILDKHSILRTSLNYSEESNYIKQTIHSNSADTFTLKISHVVKNDDKQLQQILLDEYRLRDYFNVNQGKVFRCHVLQYNNNNNNDNNDMLMTDDLIIFNFHHCVFDGYSAEIFVNDFKDAYENNHLENLSIQYIDYSQYERQMNMTEAQTYWFQLLNGYNRQKILQLSYDYKLQTDIRSGRGITINVDLDTQLIQNIIDYSLKQNVSLFQLLLAYYFIYLNKLTQDDDLCIGCINANRYRPELQSLIGIFLNVLPYRLQLNPRETFEQILKRVIDLCHDVFNYFYLPYQLIEKLHREDDNGIENKSSSIPYIQTSFQFHTLPNIDDIYLENRSIYLSKINFDDQSPISRFDLTIIMLYDAFKKSLKCSFQCSKDLFNQETIIEMTERFQYLLKQIFSSTTEMSQHQALYELSIVLPHEREIIHDLNHTQIYYNSNELKSIHYSFFECAQEYHQKVGVILDEQSLTYSELLYCVQSVALELLKDGIKAQDIVCQCVERSIEMPIGILAILICRAIYCPLSPDDPQQRLLSLIEDTQAKCILVHELTKETFENNTNAKLQIINITSILSNSINHRNENELIFQYYLDDIAYILFTSGSTGQPKGVIISHKNLRYHLNGFYQLNFVNKYDIVAQVSQCSFDVHIEEFLGTLSCGAQLVCIHPKGLLEFDYISNLIQQHHITRIGIVPKYANVLSQYWYNNEKYHTNKFESVRCVLIGGDLLITRMVETFSYFLPPTCHIYNLYGPTETTITATYHPANIMDHNQNSIPIGRPFPNYQCHIVDNFQQIVAMGQTGELFISGHCIFQGYLNRPDLTEQVTSASLSDTYGGKYCYHTGDLCRMDKQGIIHFIGRKDFQVKIRGQRLEIGEIEQIIFNSSLHITNCIIMKYEEEYLLAYVEIMENIHDETMIKDYCQKHLPKYMIPSFFILMKKFPLNQNGKVDRKQLPKPDLIQLLSIKERQQEYMKPETDIEKCLYQIYLEALSLPADSKLNMNANFIELGGTSLSIMKVLSLIRQRLYCQMDVTLLFSNSSIYQLSKIMESLILEQQQSSSTNKQINLNEIPEKKKHKHPSPSLILETLGIILLIYHYFMSIYASTKLISYIGLFSSSYVFFIILYYVIMIPCIQLYSYLIWKHLLFPWGMKTGAQEFYSWTYYRWWFLNQLWKLNSQWLYCLLGTPIYNIYLRLCGSRIGRNVHIYTTLIDAPDLVDIKDSIFIGYDVIFNSLMFEHTSVVLKKIKIESNCSIGCCSVLYNGVQMDTHVLVRSMSSVTGNIPSKTIIDGTNYVQQQDKIDDMEGKMNLNLYKYCYQIMSIFGVICLHSVSIYIPYLIYNSTILFLLPYWVSLPLCWMSYLSVCITITLFSIKYIVGIRISSGQYALNSWYILHCVWLRHLLVSNFGHSFQRLFDTFHPIYSHLLRWLGVKIDDQINMDIKIADFSLFLYYPSNLLTINNQLTTFSQVRFVPYDVNCYGQCYVDQIYIGSQSTFGNNSTIHPGSNVPSLTMIGAMTRLNSSTKLIVNNQEQSLIVFGIPAQQMPFRFTSIVDADKNISNAIIYRPSIRTVLWPLFVGFIIVSMSLICWSIAQNNLLLSFICFMFMYSFVLCFIHCLFVKYPKLKEILWLQRLNYYLLFNYYQCIGQFISGTQWFVFMLRGLRAKIGRDVIITDTCNIPDPQLTVINDYVKIGYGAVIQVSSDVLIFFNELMNHYFFCCVANF</sequence>
<keyword evidence="3" id="KW-1133">Transmembrane helix</keyword>
<dbReference type="InterPro" id="IPR023213">
    <property type="entry name" value="CAT-like_dom_sf"/>
</dbReference>
<dbReference type="GO" id="GO:0005829">
    <property type="term" value="C:cytosol"/>
    <property type="evidence" value="ECO:0007669"/>
    <property type="project" value="TreeGrafter"/>
</dbReference>
<evidence type="ECO:0000256" key="2">
    <source>
        <dbReference type="ARBA" id="ARBA00022553"/>
    </source>
</evidence>
<dbReference type="Gene3D" id="3.30.300.30">
    <property type="match status" value="1"/>
</dbReference>
<reference evidence="5" key="1">
    <citation type="submission" date="2021-02" db="EMBL/GenBank/DDBJ databases">
        <authorList>
            <person name="Nowell W R."/>
        </authorList>
    </citation>
    <scope>NUCLEOTIDE SEQUENCE</scope>
</reference>
<dbReference type="GO" id="GO:0003824">
    <property type="term" value="F:catalytic activity"/>
    <property type="evidence" value="ECO:0007669"/>
    <property type="project" value="InterPro"/>
</dbReference>
<feature type="domain" description="Carrier" evidence="4">
    <location>
        <begin position="1031"/>
        <end position="1109"/>
    </location>
</feature>
<dbReference type="InterPro" id="IPR036736">
    <property type="entry name" value="ACP-like_sf"/>
</dbReference>
<dbReference type="InterPro" id="IPR000873">
    <property type="entry name" value="AMP-dep_synth/lig_dom"/>
</dbReference>
<dbReference type="InterPro" id="IPR020845">
    <property type="entry name" value="AMP-binding_CS"/>
</dbReference>
<dbReference type="GO" id="GO:0044550">
    <property type="term" value="P:secondary metabolite biosynthetic process"/>
    <property type="evidence" value="ECO:0007669"/>
    <property type="project" value="TreeGrafter"/>
</dbReference>
<dbReference type="Proteomes" id="UP000663866">
    <property type="component" value="Unassembled WGS sequence"/>
</dbReference>
<dbReference type="InterPro" id="IPR009081">
    <property type="entry name" value="PP-bd_ACP"/>
</dbReference>
<dbReference type="Gene3D" id="3.30.559.10">
    <property type="entry name" value="Chloramphenicol acetyltransferase-like domain"/>
    <property type="match status" value="1"/>
</dbReference>
<dbReference type="Gene3D" id="3.40.50.980">
    <property type="match status" value="2"/>
</dbReference>
<organism evidence="5 7">
    <name type="scientific">Rotaria magnacalcarata</name>
    <dbReference type="NCBI Taxonomy" id="392030"/>
    <lineage>
        <taxon>Eukaryota</taxon>
        <taxon>Metazoa</taxon>
        <taxon>Spiralia</taxon>
        <taxon>Gnathifera</taxon>
        <taxon>Rotifera</taxon>
        <taxon>Eurotatoria</taxon>
        <taxon>Bdelloidea</taxon>
        <taxon>Philodinida</taxon>
        <taxon>Philodinidae</taxon>
        <taxon>Rotaria</taxon>
    </lineage>
</organism>
<dbReference type="Gene3D" id="2.160.10.10">
    <property type="entry name" value="Hexapeptide repeat proteins"/>
    <property type="match status" value="1"/>
</dbReference>
<evidence type="ECO:0000313" key="7">
    <source>
        <dbReference type="Proteomes" id="UP000663866"/>
    </source>
</evidence>
<evidence type="ECO:0000256" key="3">
    <source>
        <dbReference type="SAM" id="Phobius"/>
    </source>
</evidence>
<dbReference type="SUPFAM" id="SSF52777">
    <property type="entry name" value="CoA-dependent acyltransferases"/>
    <property type="match status" value="2"/>
</dbReference>
<keyword evidence="2" id="KW-0597">Phosphoprotein</keyword>
<feature type="transmembrane region" description="Helical" evidence="3">
    <location>
        <begin position="1140"/>
        <end position="1160"/>
    </location>
</feature>
<dbReference type="InterPro" id="IPR001242">
    <property type="entry name" value="Condensation_dom"/>
</dbReference>
<dbReference type="Pfam" id="PF00501">
    <property type="entry name" value="AMP-binding"/>
    <property type="match status" value="1"/>
</dbReference>
<dbReference type="Gene3D" id="2.30.38.10">
    <property type="entry name" value="Luciferase, Domain 3"/>
    <property type="match status" value="1"/>
</dbReference>
<accession>A0A819N2R0</accession>
<keyword evidence="1" id="KW-0596">Phosphopantetheine</keyword>
<feature type="transmembrane region" description="Helical" evidence="3">
    <location>
        <begin position="1406"/>
        <end position="1428"/>
    </location>
</feature>
<dbReference type="Gene3D" id="1.10.1200.10">
    <property type="entry name" value="ACP-like"/>
    <property type="match status" value="1"/>
</dbReference>
<dbReference type="InterPro" id="IPR045851">
    <property type="entry name" value="AMP-bd_C_sf"/>
</dbReference>
<dbReference type="PROSITE" id="PS50075">
    <property type="entry name" value="CARRIER"/>
    <property type="match status" value="1"/>
</dbReference>
<dbReference type="CDD" id="cd05930">
    <property type="entry name" value="A_NRPS"/>
    <property type="match status" value="1"/>
</dbReference>
<dbReference type="Gene3D" id="3.30.559.30">
    <property type="entry name" value="Nonribosomal peptide synthetase, condensation domain"/>
    <property type="match status" value="1"/>
</dbReference>
<comment type="caution">
    <text evidence="5">The sequence shown here is derived from an EMBL/GenBank/DDBJ whole genome shotgun (WGS) entry which is preliminary data.</text>
</comment>
<evidence type="ECO:0000313" key="6">
    <source>
        <dbReference type="EMBL" id="CAF4007840.1"/>
    </source>
</evidence>
<dbReference type="InterPro" id="IPR011004">
    <property type="entry name" value="Trimer_LpxA-like_sf"/>
</dbReference>
<dbReference type="PROSITE" id="PS00455">
    <property type="entry name" value="AMP_BINDING"/>
    <property type="match status" value="1"/>
</dbReference>